<dbReference type="AlphaFoldDB" id="A0A9W7LZF6"/>
<keyword evidence="11" id="KW-1185">Reference proteome</keyword>
<dbReference type="Proteomes" id="UP001165190">
    <property type="component" value="Unassembled WGS sequence"/>
</dbReference>
<dbReference type="SUPFAM" id="SSF48264">
    <property type="entry name" value="Cytochrome P450"/>
    <property type="match status" value="1"/>
</dbReference>
<dbReference type="PROSITE" id="PS00086">
    <property type="entry name" value="CYTOCHROME_P450"/>
    <property type="match status" value="1"/>
</dbReference>
<dbReference type="Pfam" id="PF00067">
    <property type="entry name" value="p450"/>
    <property type="match status" value="1"/>
</dbReference>
<keyword evidence="5 9" id="KW-0560">Oxidoreductase</keyword>
<comment type="caution">
    <text evidence="10">The sequence shown here is derived from an EMBL/GenBank/DDBJ whole genome shotgun (WGS) entry which is preliminary data.</text>
</comment>
<evidence type="ECO:0000256" key="4">
    <source>
        <dbReference type="ARBA" id="ARBA00022723"/>
    </source>
</evidence>
<keyword evidence="7 9" id="KW-0503">Monooxygenase</keyword>
<dbReference type="EMBL" id="BSYR01000017">
    <property type="protein sequence ID" value="GMI80555.1"/>
    <property type="molecule type" value="Genomic_DNA"/>
</dbReference>
<dbReference type="PRINTS" id="PR00463">
    <property type="entry name" value="EP450I"/>
</dbReference>
<dbReference type="GO" id="GO:0004497">
    <property type="term" value="F:monooxygenase activity"/>
    <property type="evidence" value="ECO:0007669"/>
    <property type="project" value="UniProtKB-KW"/>
</dbReference>
<comment type="similarity">
    <text evidence="2 9">Belongs to the cytochrome P450 family.</text>
</comment>
<dbReference type="InterPro" id="IPR036396">
    <property type="entry name" value="Cyt_P450_sf"/>
</dbReference>
<evidence type="ECO:0000256" key="9">
    <source>
        <dbReference type="RuleBase" id="RU000461"/>
    </source>
</evidence>
<dbReference type="InterPro" id="IPR002401">
    <property type="entry name" value="Cyt_P450_E_grp-I"/>
</dbReference>
<evidence type="ECO:0000256" key="7">
    <source>
        <dbReference type="ARBA" id="ARBA00023033"/>
    </source>
</evidence>
<dbReference type="PANTHER" id="PTHR47955:SF15">
    <property type="entry name" value="CYTOCHROME P450 71A2-LIKE"/>
    <property type="match status" value="1"/>
</dbReference>
<dbReference type="Gene3D" id="1.10.630.10">
    <property type="entry name" value="Cytochrome P450"/>
    <property type="match status" value="1"/>
</dbReference>
<comment type="cofactor">
    <cofactor evidence="1 8">
        <name>heme</name>
        <dbReference type="ChEBI" id="CHEBI:30413"/>
    </cofactor>
</comment>
<evidence type="ECO:0000256" key="1">
    <source>
        <dbReference type="ARBA" id="ARBA00001971"/>
    </source>
</evidence>
<accession>A0A9W7LZF6</accession>
<sequence>MFPYLKWLDSVTGLIPRLKALSTEFDAFLDQVIEEHAEENHKNDFVSIIMQLQKDGMFEIDRDKIKATLLDIFIGGTETSTTTTEWMMSELLKHPHVMKKVQQEVRDVVGNKSKVDMEDISKMEYLKCVLKETFRLHPPAVFSPRKTSATAKLGGYDIPSDTTVMINIWAIQRDPKWWENPEEFIPERFEKSSIDFKGEYFHFIPFGFGRRRCPGIPFGVASIEYMMANLLCWFDWKLPAGEIAENLDMTEIFGFTVTKKTPLLVQPTSRLSL</sequence>
<evidence type="ECO:0000256" key="5">
    <source>
        <dbReference type="ARBA" id="ARBA00023002"/>
    </source>
</evidence>
<dbReference type="OrthoDB" id="1470350at2759"/>
<keyword evidence="4 8" id="KW-0479">Metal-binding</keyword>
<dbReference type="InterPro" id="IPR001128">
    <property type="entry name" value="Cyt_P450"/>
</dbReference>
<name>A0A9W7LZF6_HIBTR</name>
<dbReference type="FunFam" id="1.10.630.10:FF:000126">
    <property type="entry name" value="Predicted protein"/>
    <property type="match status" value="1"/>
</dbReference>
<feature type="binding site" description="axial binding residue" evidence="8">
    <location>
        <position position="213"/>
    </location>
    <ligand>
        <name>heme</name>
        <dbReference type="ChEBI" id="CHEBI:30413"/>
    </ligand>
    <ligandPart>
        <name>Fe</name>
        <dbReference type="ChEBI" id="CHEBI:18248"/>
    </ligandPart>
</feature>
<dbReference type="InterPro" id="IPR017972">
    <property type="entry name" value="Cyt_P450_CS"/>
</dbReference>
<dbReference type="PRINTS" id="PR00385">
    <property type="entry name" value="P450"/>
</dbReference>
<gene>
    <name evidence="10" type="ORF">HRI_001724800</name>
</gene>
<dbReference type="GO" id="GO:0016705">
    <property type="term" value="F:oxidoreductase activity, acting on paired donors, with incorporation or reduction of molecular oxygen"/>
    <property type="evidence" value="ECO:0007669"/>
    <property type="project" value="InterPro"/>
</dbReference>
<evidence type="ECO:0000313" key="10">
    <source>
        <dbReference type="EMBL" id="GMI80555.1"/>
    </source>
</evidence>
<organism evidence="10 11">
    <name type="scientific">Hibiscus trionum</name>
    <name type="common">Flower of an hour</name>
    <dbReference type="NCBI Taxonomy" id="183268"/>
    <lineage>
        <taxon>Eukaryota</taxon>
        <taxon>Viridiplantae</taxon>
        <taxon>Streptophyta</taxon>
        <taxon>Embryophyta</taxon>
        <taxon>Tracheophyta</taxon>
        <taxon>Spermatophyta</taxon>
        <taxon>Magnoliopsida</taxon>
        <taxon>eudicotyledons</taxon>
        <taxon>Gunneridae</taxon>
        <taxon>Pentapetalae</taxon>
        <taxon>rosids</taxon>
        <taxon>malvids</taxon>
        <taxon>Malvales</taxon>
        <taxon>Malvaceae</taxon>
        <taxon>Malvoideae</taxon>
        <taxon>Hibiscus</taxon>
    </lineage>
</organism>
<protein>
    <submittedName>
        <fullName evidence="10">Cytochrome P450, family 71, subfamily B, polypeptide 14</fullName>
    </submittedName>
</protein>
<evidence type="ECO:0000256" key="3">
    <source>
        <dbReference type="ARBA" id="ARBA00022617"/>
    </source>
</evidence>
<proteinExistence type="inferred from homology"/>
<evidence type="ECO:0000256" key="6">
    <source>
        <dbReference type="ARBA" id="ARBA00023004"/>
    </source>
</evidence>
<dbReference type="GO" id="GO:0020037">
    <property type="term" value="F:heme binding"/>
    <property type="evidence" value="ECO:0007669"/>
    <property type="project" value="InterPro"/>
</dbReference>
<keyword evidence="6 8" id="KW-0408">Iron</keyword>
<reference evidence="10" key="1">
    <citation type="submission" date="2023-05" db="EMBL/GenBank/DDBJ databases">
        <title>Genome and transcriptome analyses reveal genes involved in the formation of fine ridges on petal epidermal cells in Hibiscus trionum.</title>
        <authorList>
            <person name="Koshimizu S."/>
            <person name="Masuda S."/>
            <person name="Ishii T."/>
            <person name="Shirasu K."/>
            <person name="Hoshino A."/>
            <person name="Arita M."/>
        </authorList>
    </citation>
    <scope>NUCLEOTIDE SEQUENCE</scope>
    <source>
        <strain evidence="10">Hamamatsu line</strain>
    </source>
</reference>
<evidence type="ECO:0000256" key="2">
    <source>
        <dbReference type="ARBA" id="ARBA00010617"/>
    </source>
</evidence>
<dbReference type="PANTHER" id="PTHR47955">
    <property type="entry name" value="CYTOCHROME P450 FAMILY 71 PROTEIN"/>
    <property type="match status" value="1"/>
</dbReference>
<keyword evidence="3 8" id="KW-0349">Heme</keyword>
<evidence type="ECO:0000256" key="8">
    <source>
        <dbReference type="PIRSR" id="PIRSR602401-1"/>
    </source>
</evidence>
<evidence type="ECO:0000313" key="11">
    <source>
        <dbReference type="Proteomes" id="UP001165190"/>
    </source>
</evidence>
<dbReference type="GO" id="GO:0005506">
    <property type="term" value="F:iron ion binding"/>
    <property type="evidence" value="ECO:0007669"/>
    <property type="project" value="InterPro"/>
</dbReference>